<keyword evidence="3" id="KW-1185">Reference proteome</keyword>
<protein>
    <submittedName>
        <fullName evidence="2">Uncharacterized protein</fullName>
    </submittedName>
</protein>
<organism evidence="2 3">
    <name type="scientific">Tanacetum coccineum</name>
    <dbReference type="NCBI Taxonomy" id="301880"/>
    <lineage>
        <taxon>Eukaryota</taxon>
        <taxon>Viridiplantae</taxon>
        <taxon>Streptophyta</taxon>
        <taxon>Embryophyta</taxon>
        <taxon>Tracheophyta</taxon>
        <taxon>Spermatophyta</taxon>
        <taxon>Magnoliopsida</taxon>
        <taxon>eudicotyledons</taxon>
        <taxon>Gunneridae</taxon>
        <taxon>Pentapetalae</taxon>
        <taxon>asterids</taxon>
        <taxon>campanulids</taxon>
        <taxon>Asterales</taxon>
        <taxon>Asteraceae</taxon>
        <taxon>Asteroideae</taxon>
        <taxon>Anthemideae</taxon>
        <taxon>Anthemidinae</taxon>
        <taxon>Tanacetum</taxon>
    </lineage>
</organism>
<feature type="compositionally biased region" description="Polar residues" evidence="1">
    <location>
        <begin position="1"/>
        <end position="21"/>
    </location>
</feature>
<evidence type="ECO:0000313" key="2">
    <source>
        <dbReference type="EMBL" id="GJT18445.1"/>
    </source>
</evidence>
<feature type="region of interest" description="Disordered" evidence="1">
    <location>
        <begin position="189"/>
        <end position="210"/>
    </location>
</feature>
<evidence type="ECO:0000256" key="1">
    <source>
        <dbReference type="SAM" id="MobiDB-lite"/>
    </source>
</evidence>
<comment type="caution">
    <text evidence="2">The sequence shown here is derived from an EMBL/GenBank/DDBJ whole genome shotgun (WGS) entry which is preliminary data.</text>
</comment>
<dbReference type="EMBL" id="BQNB010013637">
    <property type="protein sequence ID" value="GJT18445.1"/>
    <property type="molecule type" value="Genomic_DNA"/>
</dbReference>
<name>A0ABQ5BU99_9ASTR</name>
<sequence>MKKNTAGVSTPSLDDNTSSVNVHDEVEPNTPEDFKVILKTVFEAFGDRIDTNAQSIAKITDLMSRLSTQMTKLMSERNNGSSSIIQVDNNRGSSTNAGFSLVDLTGSPHQYASRFGAPYDDPMAELMELKQTGNVREVHEQFDSYLSRLQLPPQCCFMTALNEDIIDDIEEEPEVDDIEEEPEVAMEEFETDNENSTEFAQISVNALSSH</sequence>
<reference evidence="2" key="1">
    <citation type="journal article" date="2022" name="Int. J. Mol. Sci.">
        <title>Draft Genome of Tanacetum Coccineum: Genomic Comparison of Closely Related Tanacetum-Family Plants.</title>
        <authorList>
            <person name="Yamashiro T."/>
            <person name="Shiraishi A."/>
            <person name="Nakayama K."/>
            <person name="Satake H."/>
        </authorList>
    </citation>
    <scope>NUCLEOTIDE SEQUENCE</scope>
</reference>
<accession>A0ABQ5BU99</accession>
<feature type="compositionally biased region" description="Polar residues" evidence="1">
    <location>
        <begin position="196"/>
        <end position="210"/>
    </location>
</feature>
<evidence type="ECO:0000313" key="3">
    <source>
        <dbReference type="Proteomes" id="UP001151760"/>
    </source>
</evidence>
<reference evidence="2" key="2">
    <citation type="submission" date="2022-01" db="EMBL/GenBank/DDBJ databases">
        <authorList>
            <person name="Yamashiro T."/>
            <person name="Shiraishi A."/>
            <person name="Satake H."/>
            <person name="Nakayama K."/>
        </authorList>
    </citation>
    <scope>NUCLEOTIDE SEQUENCE</scope>
</reference>
<dbReference type="Proteomes" id="UP001151760">
    <property type="component" value="Unassembled WGS sequence"/>
</dbReference>
<proteinExistence type="predicted"/>
<feature type="region of interest" description="Disordered" evidence="1">
    <location>
        <begin position="1"/>
        <end position="27"/>
    </location>
</feature>
<gene>
    <name evidence="2" type="ORF">Tco_0877151</name>
</gene>